<dbReference type="InterPro" id="IPR013087">
    <property type="entry name" value="Znf_C2H2_type"/>
</dbReference>
<dbReference type="Pfam" id="PF00096">
    <property type="entry name" value="zf-C2H2"/>
    <property type="match status" value="3"/>
</dbReference>
<dbReference type="FunFam" id="3.30.160.60:FF:000072">
    <property type="entry name" value="zinc finger protein 143 isoform X1"/>
    <property type="match status" value="1"/>
</dbReference>
<dbReference type="PROSITE" id="PS00028">
    <property type="entry name" value="ZINC_FINGER_C2H2_1"/>
    <property type="match status" value="2"/>
</dbReference>
<dbReference type="PANTHER" id="PTHR23235">
    <property type="entry name" value="KRUEPPEL-LIKE TRANSCRIPTION FACTOR"/>
    <property type="match status" value="1"/>
</dbReference>
<feature type="compositionally biased region" description="Polar residues" evidence="6">
    <location>
        <begin position="267"/>
        <end position="282"/>
    </location>
</feature>
<evidence type="ECO:0000256" key="2">
    <source>
        <dbReference type="ARBA" id="ARBA00022737"/>
    </source>
</evidence>
<dbReference type="GO" id="GO:0008270">
    <property type="term" value="F:zinc ion binding"/>
    <property type="evidence" value="ECO:0007669"/>
    <property type="project" value="UniProtKB-KW"/>
</dbReference>
<proteinExistence type="predicted"/>
<reference evidence="8" key="1">
    <citation type="submission" date="2021-06" db="EMBL/GenBank/DDBJ databases">
        <authorList>
            <person name="Kallberg Y."/>
            <person name="Tangrot J."/>
            <person name="Rosling A."/>
        </authorList>
    </citation>
    <scope>NUCLEOTIDE SEQUENCE</scope>
    <source>
        <strain evidence="8">AZ414A</strain>
    </source>
</reference>
<dbReference type="AlphaFoldDB" id="A0A9N8VA46"/>
<organism evidence="8 9">
    <name type="scientific">Diversispora eburnea</name>
    <dbReference type="NCBI Taxonomy" id="1213867"/>
    <lineage>
        <taxon>Eukaryota</taxon>
        <taxon>Fungi</taxon>
        <taxon>Fungi incertae sedis</taxon>
        <taxon>Mucoromycota</taxon>
        <taxon>Glomeromycotina</taxon>
        <taxon>Glomeromycetes</taxon>
        <taxon>Diversisporales</taxon>
        <taxon>Diversisporaceae</taxon>
        <taxon>Diversispora</taxon>
    </lineage>
</organism>
<keyword evidence="2" id="KW-0677">Repeat</keyword>
<protein>
    <submittedName>
        <fullName evidence="8">3049_t:CDS:1</fullName>
    </submittedName>
</protein>
<feature type="region of interest" description="Disordered" evidence="6">
    <location>
        <begin position="221"/>
        <end position="339"/>
    </location>
</feature>
<dbReference type="SMART" id="SM00355">
    <property type="entry name" value="ZnF_C2H2"/>
    <property type="match status" value="3"/>
</dbReference>
<comment type="caution">
    <text evidence="8">The sequence shown here is derived from an EMBL/GenBank/DDBJ whole genome shotgun (WGS) entry which is preliminary data.</text>
</comment>
<dbReference type="Gene3D" id="3.30.160.60">
    <property type="entry name" value="Classic Zinc Finger"/>
    <property type="match status" value="3"/>
</dbReference>
<feature type="domain" description="C2H2-type" evidence="7">
    <location>
        <begin position="331"/>
        <end position="358"/>
    </location>
</feature>
<dbReference type="PROSITE" id="PS50157">
    <property type="entry name" value="ZINC_FINGER_C2H2_2"/>
    <property type="match status" value="2"/>
</dbReference>
<feature type="compositionally biased region" description="Acidic residues" evidence="6">
    <location>
        <begin position="317"/>
        <end position="326"/>
    </location>
</feature>
<feature type="compositionally biased region" description="Low complexity" evidence="6">
    <location>
        <begin position="221"/>
        <end position="248"/>
    </location>
</feature>
<evidence type="ECO:0000313" key="8">
    <source>
        <dbReference type="EMBL" id="CAG8440162.1"/>
    </source>
</evidence>
<feature type="domain" description="C2H2-type" evidence="7">
    <location>
        <begin position="361"/>
        <end position="391"/>
    </location>
</feature>
<keyword evidence="9" id="KW-1185">Reference proteome</keyword>
<dbReference type="GO" id="GO:0000978">
    <property type="term" value="F:RNA polymerase II cis-regulatory region sequence-specific DNA binding"/>
    <property type="evidence" value="ECO:0007669"/>
    <property type="project" value="TreeGrafter"/>
</dbReference>
<evidence type="ECO:0000256" key="3">
    <source>
        <dbReference type="ARBA" id="ARBA00022771"/>
    </source>
</evidence>
<dbReference type="Proteomes" id="UP000789706">
    <property type="component" value="Unassembled WGS sequence"/>
</dbReference>
<evidence type="ECO:0000256" key="1">
    <source>
        <dbReference type="ARBA" id="ARBA00022723"/>
    </source>
</evidence>
<gene>
    <name evidence="8" type="ORF">DEBURN_LOCUS1372</name>
</gene>
<dbReference type="SUPFAM" id="SSF57667">
    <property type="entry name" value="beta-beta-alpha zinc fingers"/>
    <property type="match status" value="2"/>
</dbReference>
<evidence type="ECO:0000256" key="5">
    <source>
        <dbReference type="PROSITE-ProRule" id="PRU00042"/>
    </source>
</evidence>
<name>A0A9N8VA46_9GLOM</name>
<evidence type="ECO:0000256" key="6">
    <source>
        <dbReference type="SAM" id="MobiDB-lite"/>
    </source>
</evidence>
<dbReference type="PANTHER" id="PTHR23235:SF120">
    <property type="entry name" value="KRUPPEL-LIKE FACTOR 15"/>
    <property type="match status" value="1"/>
</dbReference>
<keyword evidence="4" id="KW-0862">Zinc</keyword>
<dbReference type="GO" id="GO:0000981">
    <property type="term" value="F:DNA-binding transcription factor activity, RNA polymerase II-specific"/>
    <property type="evidence" value="ECO:0007669"/>
    <property type="project" value="UniProtKB-ARBA"/>
</dbReference>
<evidence type="ECO:0000313" key="9">
    <source>
        <dbReference type="Proteomes" id="UP000789706"/>
    </source>
</evidence>
<keyword evidence="1" id="KW-0479">Metal-binding</keyword>
<sequence length="417" mass="46190">MQSHFTQPTIAANTSEVIHCVNNNHIDFDIYSQDTNSSDVIGNLSYPQELIPQGIFQEGYIDSPHNSSDPNVSANFNIRHQILQILSPPAENFCFTSTNQSTLSNTTSTSPQIGISKNEQVPYFFPFSPQPAQPLTVSDSINIINSPYINPLLLSPISNNTNNIHSTVGIQPGLSEIPFNINTPITPGLFLSPIVSYNPENENDQCFSNDKTEASIENITGVISPNSSGPSSVSPSASSSASPSVVEESISHVDENTTEVVNNTNTSLGGSPAVSSPNSPVTTPRLVAIRPRPQEEEDDNPDPPRRSKRQRNRSMSDNDDENDEENEEKKYNCPDCGRGFNRKFNMQTHRQTHDPNRVKPFACEHPNCGSRFTRKHDLKRHINGIHKGEKVHECTSCHKPFSRKDAWKRHITTCGKM</sequence>
<dbReference type="InterPro" id="IPR036236">
    <property type="entry name" value="Znf_C2H2_sf"/>
</dbReference>
<dbReference type="EMBL" id="CAJVPK010000060">
    <property type="protein sequence ID" value="CAG8440162.1"/>
    <property type="molecule type" value="Genomic_DNA"/>
</dbReference>
<evidence type="ECO:0000259" key="7">
    <source>
        <dbReference type="PROSITE" id="PS50157"/>
    </source>
</evidence>
<keyword evidence="3 5" id="KW-0863">Zinc-finger</keyword>
<evidence type="ECO:0000256" key="4">
    <source>
        <dbReference type="ARBA" id="ARBA00022833"/>
    </source>
</evidence>
<dbReference type="OrthoDB" id="8117402at2759"/>
<dbReference type="FunFam" id="3.30.160.60:FF:000100">
    <property type="entry name" value="Zinc finger 45-like"/>
    <property type="match status" value="1"/>
</dbReference>
<accession>A0A9N8VA46</accession>